<evidence type="ECO:0000256" key="7">
    <source>
        <dbReference type="ARBA" id="ARBA00022840"/>
    </source>
</evidence>
<evidence type="ECO:0000256" key="2">
    <source>
        <dbReference type="ARBA" id="ARBA00008982"/>
    </source>
</evidence>
<evidence type="ECO:0000256" key="4">
    <source>
        <dbReference type="ARBA" id="ARBA00022679"/>
    </source>
</evidence>
<evidence type="ECO:0000256" key="5">
    <source>
        <dbReference type="ARBA" id="ARBA00022741"/>
    </source>
</evidence>
<dbReference type="InterPro" id="IPR001576">
    <property type="entry name" value="Phosphoglycerate_kinase"/>
</dbReference>
<organism evidence="9 10">
    <name type="scientific">Pedobacter ginsengiterrae</name>
    <dbReference type="NCBI Taxonomy" id="871696"/>
    <lineage>
        <taxon>Bacteria</taxon>
        <taxon>Pseudomonadati</taxon>
        <taxon>Bacteroidota</taxon>
        <taxon>Sphingobacteriia</taxon>
        <taxon>Sphingobacteriales</taxon>
        <taxon>Sphingobacteriaceae</taxon>
        <taxon>Pedobacter</taxon>
    </lineage>
</organism>
<dbReference type="Proteomes" id="UP001501081">
    <property type="component" value="Unassembled WGS sequence"/>
</dbReference>
<dbReference type="Pfam" id="PF00162">
    <property type="entry name" value="PGK"/>
    <property type="match status" value="1"/>
</dbReference>
<dbReference type="PANTHER" id="PTHR11406:SF23">
    <property type="entry name" value="PHOSPHOGLYCERATE KINASE 1, CHLOROPLASTIC-RELATED"/>
    <property type="match status" value="1"/>
</dbReference>
<evidence type="ECO:0000313" key="10">
    <source>
        <dbReference type="Proteomes" id="UP001501081"/>
    </source>
</evidence>
<dbReference type="InterPro" id="IPR036043">
    <property type="entry name" value="Phosphoglycerate_kinase_sf"/>
</dbReference>
<comment type="similarity">
    <text evidence="2 8">Belongs to the phosphoglycerate kinase family.</text>
</comment>
<sequence length="95" mass="10020">MIIIFELCEPNFLAKYSTILIEFINLLRIRKGVAEAVVGATKDNGAFSLIGGGDSAAAIAKFGMEDAVSYVSTGGGALLEYMEGKEFPGVIAINE</sequence>
<proteinExistence type="inferred from homology"/>
<accession>A0ABP7NXI9</accession>
<protein>
    <recommendedName>
        <fullName evidence="3 8">Phosphoglycerate kinase</fullName>
        <ecNumber evidence="3 8">2.7.2.3</ecNumber>
    </recommendedName>
</protein>
<comment type="catalytic activity">
    <reaction evidence="1 8">
        <text>(2R)-3-phosphoglycerate + ATP = (2R)-3-phospho-glyceroyl phosphate + ADP</text>
        <dbReference type="Rhea" id="RHEA:14801"/>
        <dbReference type="ChEBI" id="CHEBI:30616"/>
        <dbReference type="ChEBI" id="CHEBI:57604"/>
        <dbReference type="ChEBI" id="CHEBI:58272"/>
        <dbReference type="ChEBI" id="CHEBI:456216"/>
        <dbReference type="EC" id="2.7.2.3"/>
    </reaction>
</comment>
<keyword evidence="6 8" id="KW-0418">Kinase</keyword>
<evidence type="ECO:0000256" key="8">
    <source>
        <dbReference type="RuleBase" id="RU000532"/>
    </source>
</evidence>
<gene>
    <name evidence="9" type="ORF">GCM10022246_07550</name>
</gene>
<dbReference type="PRINTS" id="PR00477">
    <property type="entry name" value="PHGLYCKINASE"/>
</dbReference>
<keyword evidence="7" id="KW-0067">ATP-binding</keyword>
<reference evidence="10" key="1">
    <citation type="journal article" date="2019" name="Int. J. Syst. Evol. Microbiol.">
        <title>The Global Catalogue of Microorganisms (GCM) 10K type strain sequencing project: providing services to taxonomists for standard genome sequencing and annotation.</title>
        <authorList>
            <consortium name="The Broad Institute Genomics Platform"/>
            <consortium name="The Broad Institute Genome Sequencing Center for Infectious Disease"/>
            <person name="Wu L."/>
            <person name="Ma J."/>
        </authorList>
    </citation>
    <scope>NUCLEOTIDE SEQUENCE [LARGE SCALE GENOMIC DNA]</scope>
    <source>
        <strain evidence="10">JCM 17338</strain>
    </source>
</reference>
<evidence type="ECO:0000256" key="1">
    <source>
        <dbReference type="ARBA" id="ARBA00000642"/>
    </source>
</evidence>
<keyword evidence="4 8" id="KW-0808">Transferase</keyword>
<name>A0ABP7NXI9_9SPHI</name>
<evidence type="ECO:0000256" key="6">
    <source>
        <dbReference type="ARBA" id="ARBA00022777"/>
    </source>
</evidence>
<evidence type="ECO:0000256" key="3">
    <source>
        <dbReference type="ARBA" id="ARBA00013061"/>
    </source>
</evidence>
<dbReference type="Gene3D" id="3.40.50.1260">
    <property type="entry name" value="Phosphoglycerate kinase, N-terminal domain"/>
    <property type="match status" value="1"/>
</dbReference>
<dbReference type="EC" id="2.7.2.3" evidence="3 8"/>
<dbReference type="PANTHER" id="PTHR11406">
    <property type="entry name" value="PHOSPHOGLYCERATE KINASE"/>
    <property type="match status" value="1"/>
</dbReference>
<dbReference type="SUPFAM" id="SSF53748">
    <property type="entry name" value="Phosphoglycerate kinase"/>
    <property type="match status" value="1"/>
</dbReference>
<evidence type="ECO:0000313" key="9">
    <source>
        <dbReference type="EMBL" id="GAA3956033.1"/>
    </source>
</evidence>
<keyword evidence="5" id="KW-0547">Nucleotide-binding</keyword>
<dbReference type="InterPro" id="IPR015824">
    <property type="entry name" value="Phosphoglycerate_kinase_N"/>
</dbReference>
<dbReference type="EMBL" id="BAABAK010000003">
    <property type="protein sequence ID" value="GAA3956033.1"/>
    <property type="molecule type" value="Genomic_DNA"/>
</dbReference>
<comment type="caution">
    <text evidence="9">The sequence shown here is derived from an EMBL/GenBank/DDBJ whole genome shotgun (WGS) entry which is preliminary data.</text>
</comment>
<keyword evidence="10" id="KW-1185">Reference proteome</keyword>